<dbReference type="Proteomes" id="UP000011082">
    <property type="component" value="Unassembled WGS sequence"/>
</dbReference>
<sequence length="214" mass="25510">MALAFLCIKFKKFQDFGLLLCITFLQNNFSFYFKDMSFFEIIEDSEEKNFLKTLCDKLEQYKFIVDYERFLSSNPNNQRPCQINESNTFSTEYKYHNIYIDLIHNINQGQIDKALTLSFEIFNVSTYFDSIQFMIANEKVDLLFNLSMKNVFFVKYYKEVIKKISKSLINVLEVIILTKSEVFAEGFINLLQKYTDKDKSKCTEKYSKDDLDIW</sequence>
<dbReference type="VEuPathDB" id="MicrosporidiaDB:VICG_01700"/>
<accession>L2GK39</accession>
<gene>
    <name evidence="1" type="ORF">VICG_01700</name>
</gene>
<protein>
    <submittedName>
        <fullName evidence="1">Uncharacterized protein</fullName>
    </submittedName>
</protein>
<dbReference type="GeneID" id="19882410"/>
<evidence type="ECO:0000313" key="2">
    <source>
        <dbReference type="Proteomes" id="UP000011082"/>
    </source>
</evidence>
<proteinExistence type="predicted"/>
<evidence type="ECO:0000313" key="1">
    <source>
        <dbReference type="EMBL" id="ELA41211.1"/>
    </source>
</evidence>
<dbReference type="AlphaFoldDB" id="L2GK39"/>
<dbReference type="HOGENOM" id="CLU_1289835_0_0_1"/>
<keyword evidence="2" id="KW-1185">Reference proteome</keyword>
<dbReference type="RefSeq" id="XP_007605145.1">
    <property type="nucleotide sequence ID" value="XM_007605083.1"/>
</dbReference>
<name>L2GK39_VITCO</name>
<dbReference type="InParanoid" id="L2GK39"/>
<dbReference type="EMBL" id="JH370147">
    <property type="protein sequence ID" value="ELA41211.1"/>
    <property type="molecule type" value="Genomic_DNA"/>
</dbReference>
<reference evidence="2" key="1">
    <citation type="submission" date="2011-05" db="EMBL/GenBank/DDBJ databases">
        <title>The genome sequence of Vittaforma corneae strain ATCC 50505.</title>
        <authorList>
            <consortium name="The Broad Institute Genome Sequencing Platform"/>
            <person name="Cuomo C."/>
            <person name="Didier E."/>
            <person name="Bowers L."/>
            <person name="Young S.K."/>
            <person name="Zeng Q."/>
            <person name="Gargeya S."/>
            <person name="Fitzgerald M."/>
            <person name="Haas B."/>
            <person name="Abouelleil A."/>
            <person name="Alvarado L."/>
            <person name="Arachchi H.M."/>
            <person name="Berlin A."/>
            <person name="Chapman S.B."/>
            <person name="Gearin G."/>
            <person name="Goldberg J."/>
            <person name="Griggs A."/>
            <person name="Gujja S."/>
            <person name="Hansen M."/>
            <person name="Heiman D."/>
            <person name="Howarth C."/>
            <person name="Larimer J."/>
            <person name="Lui A."/>
            <person name="MacDonald P.J.P."/>
            <person name="McCowen C."/>
            <person name="Montmayeur A."/>
            <person name="Murphy C."/>
            <person name="Neiman D."/>
            <person name="Pearson M."/>
            <person name="Priest M."/>
            <person name="Roberts A."/>
            <person name="Saif S."/>
            <person name="Shea T."/>
            <person name="Sisk P."/>
            <person name="Stolte C."/>
            <person name="Sykes S."/>
            <person name="Wortman J."/>
            <person name="Nusbaum C."/>
            <person name="Birren B."/>
        </authorList>
    </citation>
    <scope>NUCLEOTIDE SEQUENCE [LARGE SCALE GENOMIC DNA]</scope>
    <source>
        <strain evidence="2">ATCC 50505</strain>
    </source>
</reference>
<organism evidence="1 2">
    <name type="scientific">Vittaforma corneae (strain ATCC 50505)</name>
    <name type="common">Microsporidian parasite</name>
    <name type="synonym">Nosema corneum</name>
    <dbReference type="NCBI Taxonomy" id="993615"/>
    <lineage>
        <taxon>Eukaryota</taxon>
        <taxon>Fungi</taxon>
        <taxon>Fungi incertae sedis</taxon>
        <taxon>Microsporidia</taxon>
        <taxon>Nosematidae</taxon>
        <taxon>Vittaforma</taxon>
    </lineage>
</organism>